<evidence type="ECO:0000313" key="7">
    <source>
        <dbReference type="EMBL" id="CAB3378530.1"/>
    </source>
</evidence>
<feature type="region of interest" description="Disordered" evidence="6">
    <location>
        <begin position="237"/>
        <end position="264"/>
    </location>
</feature>
<dbReference type="InterPro" id="IPR007940">
    <property type="entry name" value="SH3BP5"/>
</dbReference>
<feature type="region of interest" description="Disordered" evidence="6">
    <location>
        <begin position="336"/>
        <end position="364"/>
    </location>
</feature>
<dbReference type="GO" id="GO:0005737">
    <property type="term" value="C:cytoplasm"/>
    <property type="evidence" value="ECO:0007669"/>
    <property type="project" value="TreeGrafter"/>
</dbReference>
<feature type="compositionally biased region" description="Low complexity" evidence="6">
    <location>
        <begin position="354"/>
        <end position="364"/>
    </location>
</feature>
<evidence type="ECO:0000256" key="2">
    <source>
        <dbReference type="ARBA" id="ARBA00022658"/>
    </source>
</evidence>
<comment type="similarity">
    <text evidence="1">Belongs to the SH3BP5 family.</text>
</comment>
<accession>A0A8S1DDG8</accession>
<sequence>MLSPTSGVADDLEEAVDPRVQVELETLNSATDDINKLEVDLDEARAAFRQLLMESTRRIDELARKLGSCIERARPYYEARLRAKEALHEAQAAAVRFERANSAHAAAKEMVFLAEEGLKPEGRTFDHAWQEMLNHATMRVNESERERTLGEAEHRRTSLKYQEAEQRVQYLQKELKRPIAKSRPYFELKAQTNLALETQKARVKDLENQVAQSKLCYSKALGNLEKISDEIHQTRRLSQCKGERGPGVGAESSCPSTPAKNTARKADEFQGMPALNEPPSSSLMQPVPADEAALLEKTVIEDPKGKNNRSNQESSERVRDLLSQGMMMLNISAVNLNAPNSPAHGTPGRRRSSSSRPCSKVPSPLEKSLLYLGDEDSASDSESLASVEMLSDDQVVSLMMEELDEDPLLGLPVSQSVLASSRPPSSLSRPT</sequence>
<organism evidence="7 8">
    <name type="scientific">Cloeon dipterum</name>
    <dbReference type="NCBI Taxonomy" id="197152"/>
    <lineage>
        <taxon>Eukaryota</taxon>
        <taxon>Metazoa</taxon>
        <taxon>Ecdysozoa</taxon>
        <taxon>Arthropoda</taxon>
        <taxon>Hexapoda</taxon>
        <taxon>Insecta</taxon>
        <taxon>Pterygota</taxon>
        <taxon>Palaeoptera</taxon>
        <taxon>Ephemeroptera</taxon>
        <taxon>Pisciforma</taxon>
        <taxon>Baetidae</taxon>
        <taxon>Cloeon</taxon>
    </lineage>
</organism>
<dbReference type="PANTHER" id="PTHR19423">
    <property type="entry name" value="SH3 DOMAIN-BINDING PROTEIN 5"/>
    <property type="match status" value="1"/>
</dbReference>
<name>A0A8S1DDG8_9INSE</name>
<feature type="region of interest" description="Disordered" evidence="6">
    <location>
        <begin position="298"/>
        <end position="318"/>
    </location>
</feature>
<feature type="coiled-coil region" evidence="5">
    <location>
        <begin position="154"/>
        <end position="216"/>
    </location>
</feature>
<evidence type="ECO:0000256" key="3">
    <source>
        <dbReference type="ARBA" id="ARBA00023054"/>
    </source>
</evidence>
<evidence type="ECO:0000256" key="6">
    <source>
        <dbReference type="SAM" id="MobiDB-lite"/>
    </source>
</evidence>
<evidence type="ECO:0000256" key="5">
    <source>
        <dbReference type="SAM" id="Coils"/>
    </source>
</evidence>
<dbReference type="GO" id="GO:0035556">
    <property type="term" value="P:intracellular signal transduction"/>
    <property type="evidence" value="ECO:0007669"/>
    <property type="project" value="InterPro"/>
</dbReference>
<proteinExistence type="inferred from homology"/>
<dbReference type="AlphaFoldDB" id="A0A8S1DDG8"/>
<dbReference type="Proteomes" id="UP000494165">
    <property type="component" value="Unassembled WGS sequence"/>
</dbReference>
<keyword evidence="3 5" id="KW-0175">Coiled coil</keyword>
<evidence type="ECO:0000256" key="1">
    <source>
        <dbReference type="ARBA" id="ARBA00007796"/>
    </source>
</evidence>
<gene>
    <name evidence="7" type="ORF">CLODIP_2_CD00768</name>
</gene>
<feature type="coiled-coil region" evidence="5">
    <location>
        <begin position="27"/>
        <end position="54"/>
    </location>
</feature>
<reference evidence="7 8" key="1">
    <citation type="submission" date="2020-04" db="EMBL/GenBank/DDBJ databases">
        <authorList>
            <person name="Alioto T."/>
            <person name="Alioto T."/>
            <person name="Gomez Garrido J."/>
        </authorList>
    </citation>
    <scope>NUCLEOTIDE SEQUENCE [LARGE SCALE GENOMIC DNA]</scope>
</reference>
<dbReference type="OrthoDB" id="446789at2759"/>
<comment type="caution">
    <text evidence="7">The sequence shown here is derived from an EMBL/GenBank/DDBJ whole genome shotgun (WGS) entry which is preliminary data.</text>
</comment>
<evidence type="ECO:0000313" key="8">
    <source>
        <dbReference type="Proteomes" id="UP000494165"/>
    </source>
</evidence>
<keyword evidence="8" id="KW-1185">Reference proteome</keyword>
<dbReference type="GO" id="GO:0004860">
    <property type="term" value="F:protein kinase inhibitor activity"/>
    <property type="evidence" value="ECO:0007669"/>
    <property type="project" value="TreeGrafter"/>
</dbReference>
<dbReference type="PANTHER" id="PTHR19423:SF8">
    <property type="entry name" value="SH3 DOMAIN-BINDING PROTEIN 5-LIKE"/>
    <property type="match status" value="1"/>
</dbReference>
<evidence type="ECO:0000256" key="4">
    <source>
        <dbReference type="ARBA" id="ARBA00040366"/>
    </source>
</evidence>
<keyword evidence="2" id="KW-0344">Guanine-nucleotide releasing factor</keyword>
<dbReference type="EMBL" id="CADEPI010000166">
    <property type="protein sequence ID" value="CAB3378530.1"/>
    <property type="molecule type" value="Genomic_DNA"/>
</dbReference>
<dbReference type="GO" id="GO:0005085">
    <property type="term" value="F:guanyl-nucleotide exchange factor activity"/>
    <property type="evidence" value="ECO:0007669"/>
    <property type="project" value="UniProtKB-KW"/>
</dbReference>
<protein>
    <recommendedName>
        <fullName evidence="4">SH3 domain-binding protein 5-like</fullName>
    </recommendedName>
</protein>
<dbReference type="Pfam" id="PF05276">
    <property type="entry name" value="SH3BP5"/>
    <property type="match status" value="1"/>
</dbReference>